<evidence type="ECO:0000256" key="2">
    <source>
        <dbReference type="SAM" id="MobiDB-lite"/>
    </source>
</evidence>
<gene>
    <name evidence="4" type="ORF">M011DRAFT_477936</name>
</gene>
<dbReference type="PANTHER" id="PTHR10039:SF11">
    <property type="entry name" value="NACHT DOMAIN PROTEIN (AFU_ORTHOLOGUE AFUA_1G01490)"/>
    <property type="match status" value="1"/>
</dbReference>
<dbReference type="EMBL" id="MU006576">
    <property type="protein sequence ID" value="KAF2746711.1"/>
    <property type="molecule type" value="Genomic_DNA"/>
</dbReference>
<dbReference type="PANTHER" id="PTHR10039">
    <property type="entry name" value="AMELOGENIN"/>
    <property type="match status" value="1"/>
</dbReference>
<proteinExistence type="predicted"/>
<organism evidence="4 5">
    <name type="scientific">Sporormia fimetaria CBS 119925</name>
    <dbReference type="NCBI Taxonomy" id="1340428"/>
    <lineage>
        <taxon>Eukaryota</taxon>
        <taxon>Fungi</taxon>
        <taxon>Dikarya</taxon>
        <taxon>Ascomycota</taxon>
        <taxon>Pezizomycotina</taxon>
        <taxon>Dothideomycetes</taxon>
        <taxon>Pleosporomycetidae</taxon>
        <taxon>Pleosporales</taxon>
        <taxon>Sporormiaceae</taxon>
        <taxon>Sporormia</taxon>
    </lineage>
</organism>
<evidence type="ECO:0000313" key="4">
    <source>
        <dbReference type="EMBL" id="KAF2746711.1"/>
    </source>
</evidence>
<evidence type="ECO:0000313" key="5">
    <source>
        <dbReference type="Proteomes" id="UP000799440"/>
    </source>
</evidence>
<dbReference type="OrthoDB" id="2546325at2759"/>
<evidence type="ECO:0000256" key="1">
    <source>
        <dbReference type="ARBA" id="ARBA00022737"/>
    </source>
</evidence>
<dbReference type="InterPro" id="IPR056884">
    <property type="entry name" value="NPHP3-like_N"/>
</dbReference>
<dbReference type="InterPro" id="IPR011990">
    <property type="entry name" value="TPR-like_helical_dom_sf"/>
</dbReference>
<name>A0A6A6VBU6_9PLEO</name>
<sequence length="2055" mass="237911">MAPIALTPGPYPNGSQPSPSHSIAGDSPLTPSFDGIESLQLQKHSVLRQSVSRTSSSTHLRIGRSVAFEGQNSVHDFLSILKNERFRHMPHDGSYWDRVLKWADNIGGIVLLSHSILNDFMVNSEDATRLICDSCTSLIQLGNNHIGALLKSFSTFHKMAFTLSIFLRQSHSIRASSDVRRQLAHAFQEFARFTSDVNSYLTVRSLGLAFKPMGDFDTVISQGTSAFYNHLVSVSISMWASGKNCLHYNLHEMRDFLAPQDTVVQTLMSNQLYSESQRAEFTCDWFALRLRTFTKDRSGKNIFLVTGNACTGKTVLARWIQDRLQDSIDDDRYDVISYFVDPSVKYTIKPLSLIKSLLLQLLDRKIGREALLSRINEAMDHARNGCSSEEVEAILWSALEASLDDRRLLVLIDGLDQLSVKRVGNPHVLDTLNKITKSRRNIKVIFLSRPLSDGAKKLCQEHLALEGLPEATNDMDNFVEDFIQNSSTLRVLKDSEKSEIIRKLADKAKQSFLYAELQLDTIKQGQPASTFLKACEQAPESVEACIDLLASKIDFKRANTKRLLAWLLAAERPFTLKEVKCLLETDLDGCAYRPYAENVEDTIHQRFGSLVTTRDGLVSFRHPSIRDRLKFTAGTHKGANHSVDIKEAHKLLAMHSLAYVKIHLLQHDDLDPQRDPCDREAMEHDFKRHALFEYAARYWVEHYRSSSMYDTQSGKLGLPDQFRISFANTVRLALYEGTCLARQYIAVEAEKLQNLSFSIRKSLLGEHSAAALQSLLLELRIAKGFKDARVLSLYVYEAFKISQTICSVNVIRILAECFIEYSATLKVSKHPELRDKKIEILQYLVTVYEQEHIDQPLIVYLGYLAELYVDLEEFGEAVVLYRRLYRLRLRACGHLHEQTHSVFEVLISHLKKLELYDEVLEIILEYHEYLEQTLVITDQRRIDSTLIIVQIYEDRKEFFKAEETLIRFWRSTSRSEATLRVTELKVEFALKYTEFLYRYSRKEEAEVILRGLWTEIQTYSSEYRFEVKMIKRVEQIAQYFSKLEIFSMSRSIYQSLYEYYESREEHTSTECITIVRSLAETITKSFSSTKTIISSTKTTTTSTTVVSKEEKKTLLEIFESSLESTEITSTTIAICQALCSSYVFEERYEEACEVYMRVISKVWASIETVSVSIDITAISQHLTVELIELIISFAECHFKLLHIEIAEIVYMNIFRALICIQHIHNKDFLLAKIRLIIAFFEMTYKFHRVIEIYRELFIWMPICFGKKHRETICILMAFARICLRLRLYEEAYTACYYVYVCFHTSHRCLHFDGFEAAILLAEIYEVQCKWHLAYEVYGYLWRTFLQFGVDYKIDAWVIQKIYERYIFILEHKELVELSVLLQVSKEYHHQCLTLYTHRHEVTVRATVAYAQYCEHFEEHHELSVSLYQHVIKYCKTTKTEFSKKTLHTCNRRVAKLYSSSTKHVSKAVEIYHEEYESCKKTSITSTETLTALHSYVSTCKKQSTVESISRATQTLKSSALETFRQECSSETLIESARSIAKTYKECSFIEQARSLVVEMRGKLVEEVRISVTSSTECKHNSYVFLASFQEAISESTSFSSVMAEIREEILLYQSYFTSVKTETDYRAVIKSGCGLYFHLEHKHECRSEFVKVRKELTQYFCKYLNFNRTVRDSVLDLFFHFYIQELTKTHYEHKVVEHAVKSLFTYTSSGKFAEAYDLVLIIDRFIHLQGGFQSEYYIRVGFTLAKYLVGVGTSRCGDQKLYTAMLDLSRIILQESLRGLDKIDMELIELQQLLADLIRILSEQKKYQDLERILQALWDSRKVRNNISSSPLVLYIGRSLIQTLAALNKFSDAIHLCYHIRYNIAYIRGALDKSTLEFTELLSALYTYQKRYQDAMELHEDTLYRLSEGQSAPGLDPLRIATTHSELLKLAYKRSGETDAPNYSDLFTALDQRFSRLEQAQGWKERPSLDKWTKEGLKEGEVSIGVWKRPERFEWAFEEEETSDQRGFREELVKRRVSGRIWDWFKGEKEEKAQGGYFGKVNGKVSAKGKEVEVE</sequence>
<dbReference type="InterPro" id="IPR027417">
    <property type="entry name" value="P-loop_NTPase"/>
</dbReference>
<keyword evidence="1" id="KW-0677">Repeat</keyword>
<feature type="domain" description="Nephrocystin 3-like N-terminal" evidence="3">
    <location>
        <begin position="282"/>
        <end position="449"/>
    </location>
</feature>
<reference evidence="4" key="1">
    <citation type="journal article" date="2020" name="Stud. Mycol.">
        <title>101 Dothideomycetes genomes: a test case for predicting lifestyles and emergence of pathogens.</title>
        <authorList>
            <person name="Haridas S."/>
            <person name="Albert R."/>
            <person name="Binder M."/>
            <person name="Bloem J."/>
            <person name="Labutti K."/>
            <person name="Salamov A."/>
            <person name="Andreopoulos B."/>
            <person name="Baker S."/>
            <person name="Barry K."/>
            <person name="Bills G."/>
            <person name="Bluhm B."/>
            <person name="Cannon C."/>
            <person name="Castanera R."/>
            <person name="Culley D."/>
            <person name="Daum C."/>
            <person name="Ezra D."/>
            <person name="Gonzalez J."/>
            <person name="Henrissat B."/>
            <person name="Kuo A."/>
            <person name="Liang C."/>
            <person name="Lipzen A."/>
            <person name="Lutzoni F."/>
            <person name="Magnuson J."/>
            <person name="Mondo S."/>
            <person name="Nolan M."/>
            <person name="Ohm R."/>
            <person name="Pangilinan J."/>
            <person name="Park H.-J."/>
            <person name="Ramirez L."/>
            <person name="Alfaro M."/>
            <person name="Sun H."/>
            <person name="Tritt A."/>
            <person name="Yoshinaga Y."/>
            <person name="Zwiers L.-H."/>
            <person name="Turgeon B."/>
            <person name="Goodwin S."/>
            <person name="Spatafora J."/>
            <person name="Crous P."/>
            <person name="Grigoriev I."/>
        </authorList>
    </citation>
    <scope>NUCLEOTIDE SEQUENCE</scope>
    <source>
        <strain evidence="4">CBS 119925</strain>
    </source>
</reference>
<dbReference type="Gene3D" id="1.25.40.10">
    <property type="entry name" value="Tetratricopeptide repeat domain"/>
    <property type="match status" value="1"/>
</dbReference>
<dbReference type="Proteomes" id="UP000799440">
    <property type="component" value="Unassembled WGS sequence"/>
</dbReference>
<evidence type="ECO:0000259" key="3">
    <source>
        <dbReference type="Pfam" id="PF24883"/>
    </source>
</evidence>
<dbReference type="Gene3D" id="3.40.50.300">
    <property type="entry name" value="P-loop containing nucleotide triphosphate hydrolases"/>
    <property type="match status" value="1"/>
</dbReference>
<keyword evidence="5" id="KW-1185">Reference proteome</keyword>
<feature type="region of interest" description="Disordered" evidence="2">
    <location>
        <begin position="1"/>
        <end position="27"/>
    </location>
</feature>
<dbReference type="Pfam" id="PF24883">
    <property type="entry name" value="NPHP3_N"/>
    <property type="match status" value="1"/>
</dbReference>
<protein>
    <recommendedName>
        <fullName evidence="3">Nephrocystin 3-like N-terminal domain-containing protein</fullName>
    </recommendedName>
</protein>
<accession>A0A6A6VBU6</accession>
<dbReference type="SUPFAM" id="SSF52540">
    <property type="entry name" value="P-loop containing nucleoside triphosphate hydrolases"/>
    <property type="match status" value="1"/>
</dbReference>